<dbReference type="EMBL" id="BARS01003124">
    <property type="protein sequence ID" value="GAF77941.1"/>
    <property type="molecule type" value="Genomic_DNA"/>
</dbReference>
<comment type="caution">
    <text evidence="1">The sequence shown here is derived from an EMBL/GenBank/DDBJ whole genome shotgun (WGS) entry which is preliminary data.</text>
</comment>
<accession>X0SS25</accession>
<dbReference type="AlphaFoldDB" id="X0SS25"/>
<sequence>MYRTDRHANPIAISNAKQSWLVVLVNHQINFSLGDKFPKSDLRT</sequence>
<reference evidence="1" key="1">
    <citation type="journal article" date="2014" name="Front. Microbiol.">
        <title>High frequency of phylogenetically diverse reductive dehalogenase-homologous genes in deep subseafloor sedimentary metagenomes.</title>
        <authorList>
            <person name="Kawai M."/>
            <person name="Futagami T."/>
            <person name="Toyoda A."/>
            <person name="Takaki Y."/>
            <person name="Nishi S."/>
            <person name="Hori S."/>
            <person name="Arai W."/>
            <person name="Tsubouchi T."/>
            <person name="Morono Y."/>
            <person name="Uchiyama I."/>
            <person name="Ito T."/>
            <person name="Fujiyama A."/>
            <person name="Inagaki F."/>
            <person name="Takami H."/>
        </authorList>
    </citation>
    <scope>NUCLEOTIDE SEQUENCE</scope>
    <source>
        <strain evidence="1">Expedition CK06-06</strain>
    </source>
</reference>
<organism evidence="1">
    <name type="scientific">marine sediment metagenome</name>
    <dbReference type="NCBI Taxonomy" id="412755"/>
    <lineage>
        <taxon>unclassified sequences</taxon>
        <taxon>metagenomes</taxon>
        <taxon>ecological metagenomes</taxon>
    </lineage>
</organism>
<gene>
    <name evidence="1" type="ORF">S01H1_06019</name>
</gene>
<protein>
    <submittedName>
        <fullName evidence="1">Uncharacterized protein</fullName>
    </submittedName>
</protein>
<name>X0SS25_9ZZZZ</name>
<evidence type="ECO:0000313" key="1">
    <source>
        <dbReference type="EMBL" id="GAF77941.1"/>
    </source>
</evidence>
<proteinExistence type="predicted"/>
<feature type="non-terminal residue" evidence="1">
    <location>
        <position position="44"/>
    </location>
</feature>